<name>A0A0A9GLL9_ARUDO</name>
<accession>A0A0A9GLL9</accession>
<dbReference type="EMBL" id="GBRH01172504">
    <property type="protein sequence ID" value="JAE25392.1"/>
    <property type="molecule type" value="Transcribed_RNA"/>
</dbReference>
<reference evidence="1" key="2">
    <citation type="journal article" date="2015" name="Data Brief">
        <title>Shoot transcriptome of the giant reed, Arundo donax.</title>
        <authorList>
            <person name="Barrero R.A."/>
            <person name="Guerrero F.D."/>
            <person name="Moolhuijzen P."/>
            <person name="Goolsby J.A."/>
            <person name="Tidwell J."/>
            <person name="Bellgard S.E."/>
            <person name="Bellgard M.I."/>
        </authorList>
    </citation>
    <scope>NUCLEOTIDE SEQUENCE</scope>
    <source>
        <tissue evidence="1">Shoot tissue taken approximately 20 cm above the soil surface</tissue>
    </source>
</reference>
<proteinExistence type="predicted"/>
<evidence type="ECO:0000313" key="1">
    <source>
        <dbReference type="EMBL" id="JAE25392.1"/>
    </source>
</evidence>
<sequence length="44" mass="4671">MCKSSIHHRSTTNAGVLAVESSFHHHGLPFAFPANSSIPSPSLL</sequence>
<reference evidence="1" key="1">
    <citation type="submission" date="2014-09" db="EMBL/GenBank/DDBJ databases">
        <authorList>
            <person name="Magalhaes I.L.F."/>
            <person name="Oliveira U."/>
            <person name="Santos F.R."/>
            <person name="Vidigal T.H.D.A."/>
            <person name="Brescovit A.D."/>
            <person name="Santos A.J."/>
        </authorList>
    </citation>
    <scope>NUCLEOTIDE SEQUENCE</scope>
    <source>
        <tissue evidence="1">Shoot tissue taken approximately 20 cm above the soil surface</tissue>
    </source>
</reference>
<protein>
    <submittedName>
        <fullName evidence="1">Uncharacterized protein</fullName>
    </submittedName>
</protein>
<organism evidence="1">
    <name type="scientific">Arundo donax</name>
    <name type="common">Giant reed</name>
    <name type="synonym">Donax arundinaceus</name>
    <dbReference type="NCBI Taxonomy" id="35708"/>
    <lineage>
        <taxon>Eukaryota</taxon>
        <taxon>Viridiplantae</taxon>
        <taxon>Streptophyta</taxon>
        <taxon>Embryophyta</taxon>
        <taxon>Tracheophyta</taxon>
        <taxon>Spermatophyta</taxon>
        <taxon>Magnoliopsida</taxon>
        <taxon>Liliopsida</taxon>
        <taxon>Poales</taxon>
        <taxon>Poaceae</taxon>
        <taxon>PACMAD clade</taxon>
        <taxon>Arundinoideae</taxon>
        <taxon>Arundineae</taxon>
        <taxon>Arundo</taxon>
    </lineage>
</organism>
<dbReference type="AlphaFoldDB" id="A0A0A9GLL9"/>